<feature type="transmembrane region" description="Helical" evidence="1">
    <location>
        <begin position="795"/>
        <end position="817"/>
    </location>
</feature>
<reference evidence="3" key="1">
    <citation type="submission" date="2024-02" db="UniProtKB">
        <authorList>
            <consortium name="WormBaseParasite"/>
        </authorList>
    </citation>
    <scope>IDENTIFICATION</scope>
</reference>
<keyword evidence="1" id="KW-0812">Transmembrane</keyword>
<dbReference type="WBParaSite" id="TCONS_00004330.p1">
    <property type="protein sequence ID" value="TCONS_00004330.p1"/>
    <property type="gene ID" value="XLOC_001623"/>
</dbReference>
<feature type="transmembrane region" description="Helical" evidence="1">
    <location>
        <begin position="762"/>
        <end position="783"/>
    </location>
</feature>
<proteinExistence type="predicted"/>
<dbReference type="Proteomes" id="UP000035681">
    <property type="component" value="Unplaced"/>
</dbReference>
<name>A0AAF5D020_STRER</name>
<organism evidence="2 3">
    <name type="scientific">Strongyloides stercoralis</name>
    <name type="common">Threadworm</name>
    <dbReference type="NCBI Taxonomy" id="6248"/>
    <lineage>
        <taxon>Eukaryota</taxon>
        <taxon>Metazoa</taxon>
        <taxon>Ecdysozoa</taxon>
        <taxon>Nematoda</taxon>
        <taxon>Chromadorea</taxon>
        <taxon>Rhabditida</taxon>
        <taxon>Tylenchina</taxon>
        <taxon>Panagrolaimomorpha</taxon>
        <taxon>Strongyloidoidea</taxon>
        <taxon>Strongyloididae</taxon>
        <taxon>Strongyloides</taxon>
    </lineage>
</organism>
<dbReference type="AlphaFoldDB" id="A0AAF5D020"/>
<protein>
    <submittedName>
        <fullName evidence="3">Uncharacterized protein</fullName>
    </submittedName>
</protein>
<sequence length="866" mass="98909">CATFLLLIRTTFEPQFIETFVWIYYGAILELDLEQGNFSKENWKFNNADYDKEFIHYYCCIGGCCSTGTEAEAWRFFWRKLEDVGLLELNLKHGAFFLMGEIYLSMRAVVEEIGGCCSTGAELKTRQLFSFFGRNSFRINAGYNSETRYYCCCFEGCCSTGIDSEALRLFWKKLENRMWITGTESETCKLVSFGRNLFRINARYDKESSYCYRCFGGCYSTGAESGECRLFWKKVENSMEDVVEGIEGCCSTGAGSKTYKFFFGRNSFINNAKYDRQSRYVFLFQSTALEFRYYCCCFGDCCSTVTDSEALRFFWKKLEDVLILQLSRKHRSSFVRDCYPTGTESRAWKLLCEELEVAALLELNRKRVNFFLGGIHLAIMLITMMNPEFSHCYLCLGGCLSTGAESEEWRLFWKKLKDSMKAVVEEVKGCCSTGAESKTCKLFFGRNLFRINANYDSETRAWKLLWKELEAVALLELYRKRVNIFFGRNSFRIDASYDSGTRINASYDKESSMETVVEIIGSCCSTGAESKTCKLLLGGIHLELMLVTISMEAVVEGIGGCCSTGADSKTRQLFSFERNSFSNNAYYDKESRYYCCCFGDCCSTGTDSEALRLFWKKLEDVLILQLSRNHRSSFVKGCFLIGTEYGAWRLFERKLADVALLQLNLEYGSSFVKDSFNSNANFDKEPRHYYCCFGGSCSTGTESGAWKLLLYWSRIKSVDVLLEKTGECGFTGADFETCRLFSFGRNSFSINDSYDKESSMEALFGGIGSCFFTGAGLVVWMLLLSELKNVALLELNLKCVNFFLLGGIYLVIMLITIKNPGSYSTGAESEEWRLFWKKLGNALTLQLNLKHRSSSVRGWKLLLYWS</sequence>
<evidence type="ECO:0000313" key="3">
    <source>
        <dbReference type="WBParaSite" id="TCONS_00004330.p1"/>
    </source>
</evidence>
<evidence type="ECO:0000256" key="1">
    <source>
        <dbReference type="SAM" id="Phobius"/>
    </source>
</evidence>
<accession>A0AAF5D020</accession>
<keyword evidence="1" id="KW-0472">Membrane</keyword>
<evidence type="ECO:0000313" key="2">
    <source>
        <dbReference type="Proteomes" id="UP000035681"/>
    </source>
</evidence>
<keyword evidence="1" id="KW-1133">Transmembrane helix</keyword>
<keyword evidence="2" id="KW-1185">Reference proteome</keyword>